<evidence type="ECO:0000313" key="2">
    <source>
        <dbReference type="Proteomes" id="UP000708208"/>
    </source>
</evidence>
<name>A0A8J2LKY1_9HEXA</name>
<dbReference type="AlphaFoldDB" id="A0A8J2LKY1"/>
<accession>A0A8J2LKY1</accession>
<comment type="caution">
    <text evidence="1">The sequence shown here is derived from an EMBL/GenBank/DDBJ whole genome shotgun (WGS) entry which is preliminary data.</text>
</comment>
<reference evidence="1" key="1">
    <citation type="submission" date="2021-06" db="EMBL/GenBank/DDBJ databases">
        <authorList>
            <person name="Hodson N. C."/>
            <person name="Mongue J. A."/>
            <person name="Jaron S. K."/>
        </authorList>
    </citation>
    <scope>NUCLEOTIDE SEQUENCE</scope>
</reference>
<proteinExistence type="predicted"/>
<sequence length="77" mass="8740">MWRKGGGKRRDVSEKLDILYPDTDLQFYTVDPYAAPDPVTTYSATYSVEKDEPILSQLVPRKGIHISTVGLQQTRLL</sequence>
<gene>
    <name evidence="1" type="ORF">AFUS01_LOCUS34255</name>
</gene>
<protein>
    <submittedName>
        <fullName evidence="1">Uncharacterized protein</fullName>
    </submittedName>
</protein>
<dbReference type="Proteomes" id="UP000708208">
    <property type="component" value="Unassembled WGS sequence"/>
</dbReference>
<organism evidence="1 2">
    <name type="scientific">Allacma fusca</name>
    <dbReference type="NCBI Taxonomy" id="39272"/>
    <lineage>
        <taxon>Eukaryota</taxon>
        <taxon>Metazoa</taxon>
        <taxon>Ecdysozoa</taxon>
        <taxon>Arthropoda</taxon>
        <taxon>Hexapoda</taxon>
        <taxon>Collembola</taxon>
        <taxon>Symphypleona</taxon>
        <taxon>Sminthuridae</taxon>
        <taxon>Allacma</taxon>
    </lineage>
</organism>
<dbReference type="EMBL" id="CAJVCH010531608">
    <property type="protein sequence ID" value="CAG7824075.1"/>
    <property type="molecule type" value="Genomic_DNA"/>
</dbReference>
<evidence type="ECO:0000313" key="1">
    <source>
        <dbReference type="EMBL" id="CAG7824075.1"/>
    </source>
</evidence>
<keyword evidence="2" id="KW-1185">Reference proteome</keyword>